<dbReference type="AlphaFoldDB" id="A0A4R6V2E6"/>
<feature type="domain" description="STAS" evidence="2">
    <location>
        <begin position="229"/>
        <end position="307"/>
    </location>
</feature>
<dbReference type="Pfam" id="PF14417">
    <property type="entry name" value="MEDS"/>
    <property type="match status" value="1"/>
</dbReference>
<accession>A0A4R6V2E6</accession>
<evidence type="ECO:0000259" key="2">
    <source>
        <dbReference type="PROSITE" id="PS50801"/>
    </source>
</evidence>
<dbReference type="InterPro" id="IPR002645">
    <property type="entry name" value="STAS_dom"/>
</dbReference>
<evidence type="ECO:0000256" key="1">
    <source>
        <dbReference type="SAM" id="MobiDB-lite"/>
    </source>
</evidence>
<proteinExistence type="predicted"/>
<sequence length="333" mass="35342">MVEGDRTSGAASRDRSARPAADDWGASAVTTAIVDRLQPGDHVCWAFHDDEERLRTTLRFVAGGITTGEKVLCLTEDPTPEALRAVLEARGVDVTAAVARGQVRFRDARGSSPDTGVFDPVSMLDDWRRELGRARAEGYASLRAITDMAWLARPVSVTGIRRLAWYEAQANRMFADGYATVVCLYDRRLFTAGDLRGIASAHPGTAFTPGDESWRPQLRILRTDDPLGLRLVGASDLSTREALTAVLAGAAEDLPGCGAPLTVDVTGLTFADAAAVHALVRTAQTASAGLRIVGASSLMAKLIHLAGGCDTRGMTVETTADGPSPSTAREHTV</sequence>
<comment type="caution">
    <text evidence="3">The sequence shown here is derived from an EMBL/GenBank/DDBJ whole genome shotgun (WGS) entry which is preliminary data.</text>
</comment>
<dbReference type="Proteomes" id="UP000295281">
    <property type="component" value="Unassembled WGS sequence"/>
</dbReference>
<dbReference type="Gene3D" id="3.30.750.24">
    <property type="entry name" value="STAS domain"/>
    <property type="match status" value="1"/>
</dbReference>
<feature type="compositionally biased region" description="Basic and acidic residues" evidence="1">
    <location>
        <begin position="1"/>
        <end position="21"/>
    </location>
</feature>
<feature type="region of interest" description="Disordered" evidence="1">
    <location>
        <begin position="313"/>
        <end position="333"/>
    </location>
</feature>
<protein>
    <submittedName>
        <fullName evidence="3">STAS domain-containing protein</fullName>
    </submittedName>
</protein>
<dbReference type="EMBL" id="SNYN01000007">
    <property type="protein sequence ID" value="TDQ52254.1"/>
    <property type="molecule type" value="Genomic_DNA"/>
</dbReference>
<gene>
    <name evidence="3" type="ORF">EV190_10786</name>
</gene>
<evidence type="ECO:0000313" key="3">
    <source>
        <dbReference type="EMBL" id="TDQ52254.1"/>
    </source>
</evidence>
<dbReference type="InterPro" id="IPR058548">
    <property type="entry name" value="MlaB-like_STAS"/>
</dbReference>
<dbReference type="Pfam" id="PF13466">
    <property type="entry name" value="STAS_2"/>
    <property type="match status" value="1"/>
</dbReference>
<dbReference type="InterPro" id="IPR036513">
    <property type="entry name" value="STAS_dom_sf"/>
</dbReference>
<dbReference type="InterPro" id="IPR025847">
    <property type="entry name" value="MEDS_domain"/>
</dbReference>
<reference evidence="3 4" key="1">
    <citation type="submission" date="2019-03" db="EMBL/GenBank/DDBJ databases">
        <title>Genomic Encyclopedia of Type Strains, Phase IV (KMG-IV): sequencing the most valuable type-strain genomes for metagenomic binning, comparative biology and taxonomic classification.</title>
        <authorList>
            <person name="Goeker M."/>
        </authorList>
    </citation>
    <scope>NUCLEOTIDE SEQUENCE [LARGE SCALE GENOMIC DNA]</scope>
    <source>
        <strain evidence="3 4">DSM 46770</strain>
    </source>
</reference>
<feature type="region of interest" description="Disordered" evidence="1">
    <location>
        <begin position="1"/>
        <end position="23"/>
    </location>
</feature>
<name>A0A4R6V2E6_9ACTN</name>
<evidence type="ECO:0000313" key="4">
    <source>
        <dbReference type="Proteomes" id="UP000295281"/>
    </source>
</evidence>
<dbReference type="SUPFAM" id="SSF52091">
    <property type="entry name" value="SpoIIaa-like"/>
    <property type="match status" value="1"/>
</dbReference>
<organism evidence="3 4">
    <name type="scientific">Actinorugispora endophytica</name>
    <dbReference type="NCBI Taxonomy" id="1605990"/>
    <lineage>
        <taxon>Bacteria</taxon>
        <taxon>Bacillati</taxon>
        <taxon>Actinomycetota</taxon>
        <taxon>Actinomycetes</taxon>
        <taxon>Streptosporangiales</taxon>
        <taxon>Nocardiopsidaceae</taxon>
        <taxon>Actinorugispora</taxon>
    </lineage>
</organism>
<keyword evidence="4" id="KW-1185">Reference proteome</keyword>
<dbReference type="PROSITE" id="PS50801">
    <property type="entry name" value="STAS"/>
    <property type="match status" value="1"/>
</dbReference>